<accession>A0A8S4NXB8</accession>
<proteinExistence type="predicted"/>
<dbReference type="Proteomes" id="UP000749559">
    <property type="component" value="Unassembled WGS sequence"/>
</dbReference>
<keyword evidence="3" id="KW-1185">Reference proteome</keyword>
<evidence type="ECO:0000313" key="3">
    <source>
        <dbReference type="Proteomes" id="UP000749559"/>
    </source>
</evidence>
<comment type="caution">
    <text evidence="2">The sequence shown here is derived from an EMBL/GenBank/DDBJ whole genome shotgun (WGS) entry which is preliminary data.</text>
</comment>
<feature type="chain" id="PRO_5035834583" evidence="1">
    <location>
        <begin position="25"/>
        <end position="253"/>
    </location>
</feature>
<organism evidence="2 3">
    <name type="scientific">Owenia fusiformis</name>
    <name type="common">Polychaete worm</name>
    <dbReference type="NCBI Taxonomy" id="6347"/>
    <lineage>
        <taxon>Eukaryota</taxon>
        <taxon>Metazoa</taxon>
        <taxon>Spiralia</taxon>
        <taxon>Lophotrochozoa</taxon>
        <taxon>Annelida</taxon>
        <taxon>Polychaeta</taxon>
        <taxon>Sedentaria</taxon>
        <taxon>Canalipalpata</taxon>
        <taxon>Sabellida</taxon>
        <taxon>Oweniida</taxon>
        <taxon>Oweniidae</taxon>
        <taxon>Owenia</taxon>
    </lineage>
</organism>
<dbReference type="AlphaFoldDB" id="A0A8S4NXB8"/>
<reference evidence="2" key="1">
    <citation type="submission" date="2022-03" db="EMBL/GenBank/DDBJ databases">
        <authorList>
            <person name="Martin C."/>
        </authorList>
    </citation>
    <scope>NUCLEOTIDE SEQUENCE</scope>
</reference>
<evidence type="ECO:0000313" key="2">
    <source>
        <dbReference type="EMBL" id="CAH1786428.1"/>
    </source>
</evidence>
<gene>
    <name evidence="2" type="ORF">OFUS_LOCUS12331</name>
</gene>
<dbReference type="EMBL" id="CAIIXF020000006">
    <property type="protein sequence ID" value="CAH1786428.1"/>
    <property type="molecule type" value="Genomic_DNA"/>
</dbReference>
<name>A0A8S4NXB8_OWEFU</name>
<evidence type="ECO:0000256" key="1">
    <source>
        <dbReference type="SAM" id="SignalP"/>
    </source>
</evidence>
<protein>
    <submittedName>
        <fullName evidence="2">Uncharacterized protein</fullName>
    </submittedName>
</protein>
<feature type="signal peptide" evidence="1">
    <location>
        <begin position="1"/>
        <end position="24"/>
    </location>
</feature>
<keyword evidence="1" id="KW-0732">Signal</keyword>
<sequence length="253" mass="29864">MVRNIRRITFVAYFLWLHIHNIATWEDTGDCYHGNFVLVKQAMQIATSCPETHTPLWGLNVENCLKSACAFITNLVIYKHYLHGHSSCSMYNCESNENDTDWEYGWRHWWEFKQTSAYVLPHHSTPRCHDSYFIRRSWDTRRNVNSICSNVTHLAVNNVSSCMSFACEVKANVLDYVKDNHTCRVMHCNWNFKPWQNNFYFTNKIVTQKVATYSLLSLSNISKEAYTHNKNNEQCETRFDNRKCSRNLVNDSF</sequence>